<keyword evidence="2" id="KW-1185">Reference proteome</keyword>
<evidence type="ECO:0008006" key="3">
    <source>
        <dbReference type="Google" id="ProtNLM"/>
    </source>
</evidence>
<dbReference type="EMBL" id="MRDE01000007">
    <property type="protein sequence ID" value="OMH28993.1"/>
    <property type="molecule type" value="Genomic_DNA"/>
</dbReference>
<dbReference type="OrthoDB" id="9148135at2"/>
<organism evidence="1 2">
    <name type="scientific">Tersicoccus phoenicis</name>
    <dbReference type="NCBI Taxonomy" id="554083"/>
    <lineage>
        <taxon>Bacteria</taxon>
        <taxon>Bacillati</taxon>
        <taxon>Actinomycetota</taxon>
        <taxon>Actinomycetes</taxon>
        <taxon>Micrococcales</taxon>
        <taxon>Micrococcaceae</taxon>
        <taxon>Tersicoccus</taxon>
    </lineage>
</organism>
<sequence length="379" mass="41169">MEDPLDLTELAALSLARQFPTEPLPAEHLLDRVGPVQTQTARSAFLGLAARSPIVTHASLTAAYEAGDVVRGSTVRGTVHTSTAAQHRILDAVTRVGQRRLWERTLLREDGTRLADGALEDLWAATEAFAADAWRTPDELHDHLAGWLGRHGADAGRIANQAGRYLSFGHGGLVRRPLRGGWDRQGVPGYRAAAALTGRPLPPMREALVEAVLLHLRAHGPATREDLAWWSGLGLGVVDDAVGRLGERTDLTVRPGPEGRRYLDVRDAPAPRQLPGAVLLPEFDALFCGYAPRFRDRFVAADHHALLWSAANGQVRPPLLVDGRITGWWRLAGSGPRRTLEVSWFAGTRRPRAGELAEAVTRVEAALAITITGVSRTRT</sequence>
<name>A0A1R1LN83_9MICC</name>
<evidence type="ECO:0000313" key="2">
    <source>
        <dbReference type="Proteomes" id="UP000187085"/>
    </source>
</evidence>
<dbReference type="PANTHER" id="PTHR38479">
    <property type="entry name" value="LMO0824 PROTEIN"/>
    <property type="match status" value="1"/>
</dbReference>
<dbReference type="STRING" id="554083.BKD30_01280"/>
<dbReference type="InterPro" id="IPR009351">
    <property type="entry name" value="AlkZ-like"/>
</dbReference>
<reference evidence="1 2" key="1">
    <citation type="submission" date="2016-12" db="EMBL/GenBank/DDBJ databases">
        <title>Draft genome of Tersicoccus phoenicis 1P05MA.</title>
        <authorList>
            <person name="Nakajima Y."/>
            <person name="Yoshizawa S."/>
            <person name="Nakamura K."/>
            <person name="Ogura Y."/>
            <person name="Hayashi T."/>
            <person name="Kogure K."/>
        </authorList>
    </citation>
    <scope>NUCLEOTIDE SEQUENCE [LARGE SCALE GENOMIC DNA]</scope>
    <source>
        <strain evidence="1 2">1p05MA</strain>
    </source>
</reference>
<dbReference type="AlphaFoldDB" id="A0A1R1LN83"/>
<proteinExistence type="predicted"/>
<dbReference type="Proteomes" id="UP000187085">
    <property type="component" value="Unassembled WGS sequence"/>
</dbReference>
<accession>A0A1R1LN83</accession>
<dbReference type="Pfam" id="PF06224">
    <property type="entry name" value="AlkZ-like"/>
    <property type="match status" value="1"/>
</dbReference>
<gene>
    <name evidence="1" type="ORF">BKD30_01280</name>
</gene>
<dbReference type="PANTHER" id="PTHR38479:SF2">
    <property type="entry name" value="WINGED HELIX DNA-BINDING DOMAIN-CONTAINING PROTEIN"/>
    <property type="match status" value="1"/>
</dbReference>
<protein>
    <recommendedName>
        <fullName evidence="3">Winged helix DNA-binding domain-containing protein</fullName>
    </recommendedName>
</protein>
<comment type="caution">
    <text evidence="1">The sequence shown here is derived from an EMBL/GenBank/DDBJ whole genome shotgun (WGS) entry which is preliminary data.</text>
</comment>
<evidence type="ECO:0000313" key="1">
    <source>
        <dbReference type="EMBL" id="OMH28993.1"/>
    </source>
</evidence>
<dbReference type="RefSeq" id="WP_076700939.1">
    <property type="nucleotide sequence ID" value="NZ_MRDE01000007.1"/>
</dbReference>